<dbReference type="InterPro" id="IPR031872">
    <property type="entry name" value="NDC10_II"/>
</dbReference>
<feature type="compositionally biased region" description="Basic residues" evidence="1">
    <location>
        <begin position="833"/>
        <end position="852"/>
    </location>
</feature>
<reference evidence="4" key="2">
    <citation type="submission" date="2025-05" db="UniProtKB">
        <authorList>
            <consortium name="EnsemblFungi"/>
        </authorList>
    </citation>
    <scope>IDENTIFICATION</scope>
    <source>
        <strain evidence="4">4287 / CBS 123668 / FGSC 9935 / NRRL 34936</strain>
    </source>
</reference>
<dbReference type="PANTHER" id="PTHR37784">
    <property type="entry name" value="PROTEIN MSN1"/>
    <property type="match status" value="1"/>
</dbReference>
<reference evidence="5" key="1">
    <citation type="journal article" date="2012" name="Mol. Plant Microbe Interact.">
        <title>A highly conserved effector in Fusarium oxysporum is required for full virulence on Arabidopsis.</title>
        <authorList>
            <person name="Thatcher L.F."/>
            <person name="Gardiner D.M."/>
            <person name="Kazan K."/>
            <person name="Manners J."/>
        </authorList>
    </citation>
    <scope>NUCLEOTIDE SEQUENCE [LARGE SCALE GENOMIC DNA]</scope>
    <source>
        <strain evidence="5">Fo5176</strain>
    </source>
</reference>
<dbReference type="AlphaFoldDB" id="A0A0C4BKR4"/>
<evidence type="ECO:0000256" key="1">
    <source>
        <dbReference type="SAM" id="MobiDB-lite"/>
    </source>
</evidence>
<feature type="compositionally biased region" description="Low complexity" evidence="1">
    <location>
        <begin position="810"/>
        <end position="819"/>
    </location>
</feature>
<dbReference type="Pfam" id="PF16787">
    <property type="entry name" value="NDC10_II"/>
    <property type="match status" value="1"/>
</dbReference>
<name>A0A0C4BKR4_FUSOF</name>
<dbReference type="GO" id="GO:0060963">
    <property type="term" value="P:positive regulation of ribosomal protein gene transcription by RNA polymerase II"/>
    <property type="evidence" value="ECO:0007669"/>
    <property type="project" value="TreeGrafter"/>
</dbReference>
<dbReference type="STRING" id="426428.A0A0C4BKR4"/>
<accession>A0A0C4BKR4</accession>
<protein>
    <recommendedName>
        <fullName evidence="6">High-osmolarity-induced transcription protein 1</fullName>
    </recommendedName>
</protein>
<evidence type="ECO:0000313" key="4">
    <source>
        <dbReference type="EnsemblFungi" id="FOXG_15995P0"/>
    </source>
</evidence>
<dbReference type="EnsemblFungi" id="FOXG_15538T0">
    <property type="protein sequence ID" value="FOXG_15538P0"/>
    <property type="gene ID" value="FOXG_15538"/>
</dbReference>
<feature type="domain" description="Transcription activator GCR1-like" evidence="2">
    <location>
        <begin position="713"/>
        <end position="786"/>
    </location>
</feature>
<organism evidence="4 5">
    <name type="scientific">Fusarium oxysporum (strain Fo5176)</name>
    <name type="common">Fusarium vascular wilt</name>
    <dbReference type="NCBI Taxonomy" id="660025"/>
    <lineage>
        <taxon>Eukaryota</taxon>
        <taxon>Fungi</taxon>
        <taxon>Dikarya</taxon>
        <taxon>Ascomycota</taxon>
        <taxon>Pezizomycotina</taxon>
        <taxon>Sordariomycetes</taxon>
        <taxon>Hypocreomycetidae</taxon>
        <taxon>Hypocreales</taxon>
        <taxon>Nectriaceae</taxon>
        <taxon>Fusarium</taxon>
        <taxon>Fusarium oxysporum species complex</taxon>
    </lineage>
</organism>
<dbReference type="EnsemblFungi" id="FOXG_15995T0">
    <property type="protein sequence ID" value="FOXG_15995P0"/>
    <property type="gene ID" value="FOXG_15995"/>
</dbReference>
<dbReference type="InterPro" id="IPR022210">
    <property type="entry name" value="TF_GCR1-like"/>
</dbReference>
<feature type="domain" description="Ndc10" evidence="3">
    <location>
        <begin position="297"/>
        <end position="587"/>
    </location>
</feature>
<evidence type="ECO:0000259" key="3">
    <source>
        <dbReference type="Pfam" id="PF16787"/>
    </source>
</evidence>
<dbReference type="InterPro" id="IPR052146">
    <property type="entry name" value="HOT1"/>
</dbReference>
<evidence type="ECO:0000313" key="5">
    <source>
        <dbReference type="Proteomes" id="UP000002489"/>
    </source>
</evidence>
<evidence type="ECO:0000259" key="2">
    <source>
        <dbReference type="Pfam" id="PF12550"/>
    </source>
</evidence>
<dbReference type="Proteomes" id="UP000002489">
    <property type="component" value="Unassembled WGS sequence"/>
</dbReference>
<sequence length="852" mass="94692">MLIDGARNYVAPDRKQTPRRKALIDRDGRRRLVHGRRRACPCRPEGGPSGEEGRTAGEHGTELCCEAAGVEGAFPRPPPSLFPFALAWCRTPRAAADGSLYSWPDGELVTPDKLAAWLKEDILLRRVAPPQKKPRARGKGKGKGKAVKLRRQLEQEQLEAAALAEAESLAEALEVPLAEAAELLADDREGYVPPTALAPAAADLAEGSLLTRGTIDAYIAAVIELWRLQVAHGNANTENPRGAAVRGFLEQRGWQRGKHDRASFKDRGTDGIQASYSPDEWLRVQDLLLSGAAYMPQNLRTRVDLLFGHYYLLRGENRRKMELADLSLLDYPSSEGPTPCGCLVTLLRDGKLNKTAKKEFMGALRHKDPLFCTQGALAQLFFWRWHVAGEPSPSFRRRQDWYRIKVLVGRDREQELSYPTQLQETWRIFGAAGLMASKKTHLPRRVGAQDAETHGTSLAQISQAGRWNQSVLCQAYLTHLPRQFMRIVAGFSASPGDYFLARAAHEPPYVLQKQLWPWIEEWEPRFEARARRQCWAEGGLDDDDLAADGFLKLMRRLRIVLLQDLAVLQPRYPSLPFFAYAPFNGPEWDEFAVAVRSDAVGATEPLSLLVQRALPELSGVLESTREAVLQNSQRLAIRLEARLEGIQGGLDALLQGKVPVTFTGHFGAGPAVSLAPAPAPSTAPNLNFNTAPAPAPAPEPPVPGMPVVAALAKVFTVRDVWKEWEEGIAGQPAIRVLEETWGSRWRPGNGIRVQFCRRKVIWDELLARTASGKSEEEAVAELELLRAGRSLNRLVDELKQRRRRGRGQGRIRVQVGTPVPDDPGPGPRPTRGQGHRGRWARLGRRRTAPRRR</sequence>
<feature type="region of interest" description="Disordered" evidence="1">
    <location>
        <begin position="801"/>
        <end position="852"/>
    </location>
</feature>
<dbReference type="Gene3D" id="1.10.443.20">
    <property type="entry name" value="Centromere DNA-binding protein complex CBF3 subunit, domain 2"/>
    <property type="match status" value="1"/>
</dbReference>
<evidence type="ECO:0008006" key="6">
    <source>
        <dbReference type="Google" id="ProtNLM"/>
    </source>
</evidence>
<dbReference type="GO" id="GO:0000978">
    <property type="term" value="F:RNA polymerase II cis-regulatory region sequence-specific DNA binding"/>
    <property type="evidence" value="ECO:0007669"/>
    <property type="project" value="TreeGrafter"/>
</dbReference>
<dbReference type="PANTHER" id="PTHR37784:SF2">
    <property type="entry name" value="HIGH-OSMOLARITY-INDUCED TRANSCRIPTION PROTEIN 1"/>
    <property type="match status" value="1"/>
</dbReference>
<proteinExistence type="predicted"/>
<dbReference type="GO" id="GO:0000981">
    <property type="term" value="F:DNA-binding transcription factor activity, RNA polymerase II-specific"/>
    <property type="evidence" value="ECO:0007669"/>
    <property type="project" value="TreeGrafter"/>
</dbReference>
<dbReference type="InterPro" id="IPR038279">
    <property type="entry name" value="Ndc10_dom2_sf"/>
</dbReference>
<dbReference type="Pfam" id="PF12550">
    <property type="entry name" value="GCR1_C"/>
    <property type="match status" value="1"/>
</dbReference>